<feature type="transmembrane region" description="Helical" evidence="6">
    <location>
        <begin position="64"/>
        <end position="86"/>
    </location>
</feature>
<feature type="transmembrane region" description="Helical" evidence="6">
    <location>
        <begin position="197"/>
        <end position="216"/>
    </location>
</feature>
<dbReference type="RefSeq" id="WP_160553969.1">
    <property type="nucleotide sequence ID" value="NZ_CP047650.1"/>
</dbReference>
<dbReference type="Pfam" id="PF13440">
    <property type="entry name" value="Polysacc_synt_3"/>
    <property type="match status" value="1"/>
</dbReference>
<feature type="transmembrane region" description="Helical" evidence="6">
    <location>
        <begin position="349"/>
        <end position="368"/>
    </location>
</feature>
<dbReference type="InterPro" id="IPR050833">
    <property type="entry name" value="Poly_Biosynth_Transport"/>
</dbReference>
<keyword evidence="3 6" id="KW-0812">Transmembrane</keyword>
<evidence type="ECO:0000313" key="7">
    <source>
        <dbReference type="EMBL" id="QHJ00159.1"/>
    </source>
</evidence>
<protein>
    <submittedName>
        <fullName evidence="7">Oligosaccharide flippase family protein</fullName>
    </submittedName>
</protein>
<dbReference type="EMBL" id="CP047650">
    <property type="protein sequence ID" value="QHJ00159.1"/>
    <property type="molecule type" value="Genomic_DNA"/>
</dbReference>
<evidence type="ECO:0000256" key="2">
    <source>
        <dbReference type="ARBA" id="ARBA00022475"/>
    </source>
</evidence>
<feature type="transmembrane region" description="Helical" evidence="6">
    <location>
        <begin position="236"/>
        <end position="260"/>
    </location>
</feature>
<feature type="transmembrane region" description="Helical" evidence="6">
    <location>
        <begin position="281"/>
        <end position="299"/>
    </location>
</feature>
<name>A0A857JBN0_9BURK</name>
<feature type="transmembrane region" description="Helical" evidence="6">
    <location>
        <begin position="319"/>
        <end position="337"/>
    </location>
</feature>
<evidence type="ECO:0000256" key="3">
    <source>
        <dbReference type="ARBA" id="ARBA00022692"/>
    </source>
</evidence>
<keyword evidence="2" id="KW-1003">Cell membrane</keyword>
<dbReference type="GO" id="GO:0005886">
    <property type="term" value="C:plasma membrane"/>
    <property type="evidence" value="ECO:0007669"/>
    <property type="project" value="UniProtKB-SubCell"/>
</dbReference>
<feature type="transmembrane region" description="Helical" evidence="6">
    <location>
        <begin position="24"/>
        <end position="44"/>
    </location>
</feature>
<feature type="transmembrane region" description="Helical" evidence="6">
    <location>
        <begin position="434"/>
        <end position="455"/>
    </location>
</feature>
<gene>
    <name evidence="7" type="ORF">GT347_20565</name>
</gene>
<accession>A0A857JBN0</accession>
<dbReference type="KEGG" id="xyk:GT347_20565"/>
<evidence type="ECO:0000256" key="6">
    <source>
        <dbReference type="SAM" id="Phobius"/>
    </source>
</evidence>
<feature type="transmembrane region" description="Helical" evidence="6">
    <location>
        <begin position="131"/>
        <end position="153"/>
    </location>
</feature>
<keyword evidence="8" id="KW-1185">Reference proteome</keyword>
<evidence type="ECO:0000256" key="1">
    <source>
        <dbReference type="ARBA" id="ARBA00004651"/>
    </source>
</evidence>
<reference evidence="7 8" key="1">
    <citation type="submission" date="2020-01" db="EMBL/GenBank/DDBJ databases">
        <title>Genome sequencing of strain KACC 21265.</title>
        <authorList>
            <person name="Heo J."/>
            <person name="Kim S.-J."/>
            <person name="Kim J.-S."/>
            <person name="Hong S.-B."/>
            <person name="Kwon S.-W."/>
        </authorList>
    </citation>
    <scope>NUCLEOTIDE SEQUENCE [LARGE SCALE GENOMIC DNA]</scope>
    <source>
        <strain evidence="7 8">KACC 21265</strain>
    </source>
</reference>
<organism evidence="7 8">
    <name type="scientific">Xylophilus rhododendri</name>
    <dbReference type="NCBI Taxonomy" id="2697032"/>
    <lineage>
        <taxon>Bacteria</taxon>
        <taxon>Pseudomonadati</taxon>
        <taxon>Pseudomonadota</taxon>
        <taxon>Betaproteobacteria</taxon>
        <taxon>Burkholderiales</taxon>
        <taxon>Xylophilus</taxon>
    </lineage>
</organism>
<evidence type="ECO:0000256" key="4">
    <source>
        <dbReference type="ARBA" id="ARBA00022989"/>
    </source>
</evidence>
<sequence length="463" mass="48993">MTQIFLMFATLKIGTSMLPPSEMAVVFMLTSAVAIVSALLINPVGMFMNRRMHAWHEAGSLTRYFHLFYVAVAMVGLLCLAAAAWGLPLYNGVHGRSVPMLAGLIAASLVTLSINSTAISGLNLLGRTREFLFLSAGTAALSLACAFGFASTFGKSAEHWFLGIIVGQAIVGMLAARSFPAIATPRKASPVLERRKVRSLFAFAWPISIAVGLASIQAQGYRLLGGNFIAMTDLGLVAAGVGVSVAIMSSVESILSSYLMPAFYRTIGASTPDAQMQAWAAYARVAIPIFVVTGCYLAIVAPELVGLFMGPAYADAGQYVYWGVIAEVCRVVAYTFAMVLHAKFKTRALIVPALCGAFTALATFLLLARPFQGLGVGISIAAASAAAAWATFLAVRKEIRNLLNVHLFWPVPLGAAGIYVTALGLKAESGHATMFSQILVVGICGLLYLAVLFAMGRRSIKNT</sequence>
<feature type="transmembrane region" description="Helical" evidence="6">
    <location>
        <begin position="98"/>
        <end position="119"/>
    </location>
</feature>
<dbReference type="AlphaFoldDB" id="A0A857JBN0"/>
<comment type="subcellular location">
    <subcellularLocation>
        <location evidence="1">Cell membrane</location>
        <topology evidence="1">Multi-pass membrane protein</topology>
    </subcellularLocation>
</comment>
<evidence type="ECO:0000256" key="5">
    <source>
        <dbReference type="ARBA" id="ARBA00023136"/>
    </source>
</evidence>
<keyword evidence="4 6" id="KW-1133">Transmembrane helix</keyword>
<feature type="transmembrane region" description="Helical" evidence="6">
    <location>
        <begin position="159"/>
        <end position="176"/>
    </location>
</feature>
<dbReference type="PANTHER" id="PTHR30250:SF11">
    <property type="entry name" value="O-ANTIGEN TRANSPORTER-RELATED"/>
    <property type="match status" value="1"/>
</dbReference>
<feature type="transmembrane region" description="Helical" evidence="6">
    <location>
        <begin position="374"/>
        <end position="395"/>
    </location>
</feature>
<proteinExistence type="predicted"/>
<evidence type="ECO:0000313" key="8">
    <source>
        <dbReference type="Proteomes" id="UP000464787"/>
    </source>
</evidence>
<dbReference type="PANTHER" id="PTHR30250">
    <property type="entry name" value="PST FAMILY PREDICTED COLANIC ACID TRANSPORTER"/>
    <property type="match status" value="1"/>
</dbReference>
<feature type="transmembrane region" description="Helical" evidence="6">
    <location>
        <begin position="402"/>
        <end position="422"/>
    </location>
</feature>
<keyword evidence="5 6" id="KW-0472">Membrane</keyword>
<dbReference type="Proteomes" id="UP000464787">
    <property type="component" value="Chromosome"/>
</dbReference>